<keyword evidence="1" id="KW-0805">Transcription regulation</keyword>
<dbReference type="InterPro" id="IPR013738">
    <property type="entry name" value="Beta_galactosidase_Trimer"/>
</dbReference>
<protein>
    <submittedName>
        <fullName evidence="4">LacI family DNA-binding transcriptional regulator</fullName>
    </submittedName>
</protein>
<dbReference type="PANTHER" id="PTHR30146:SF109">
    <property type="entry name" value="HTH-TYPE TRANSCRIPTIONAL REGULATOR GALS"/>
    <property type="match status" value="1"/>
</dbReference>
<organism evidence="4 5">
    <name type="scientific">Nonomuraea phyllanthi</name>
    <dbReference type="NCBI Taxonomy" id="2219224"/>
    <lineage>
        <taxon>Bacteria</taxon>
        <taxon>Bacillati</taxon>
        <taxon>Actinomycetota</taxon>
        <taxon>Actinomycetes</taxon>
        <taxon>Streptosporangiales</taxon>
        <taxon>Streptosporangiaceae</taxon>
        <taxon>Nonomuraea</taxon>
    </lineage>
</organism>
<reference evidence="4 5" key="1">
    <citation type="submission" date="2019-10" db="EMBL/GenBank/DDBJ databases">
        <title>Nonomuraea sp. nov., isolated from Phyllanthus amarus.</title>
        <authorList>
            <person name="Klykleung N."/>
            <person name="Tanasupawat S."/>
        </authorList>
    </citation>
    <scope>NUCLEOTIDE SEQUENCE [LARGE SCALE GENOMIC DNA]</scope>
    <source>
        <strain evidence="4 5">PA1-10</strain>
    </source>
</reference>
<dbReference type="PROSITE" id="PS50932">
    <property type="entry name" value="HTH_LACI_2"/>
    <property type="match status" value="1"/>
</dbReference>
<dbReference type="InterPro" id="IPR010982">
    <property type="entry name" value="Lambda_DNA-bd_dom_sf"/>
</dbReference>
<sequence length="211" mass="22530">MPRSVDVARLARVSQKTVSRVFNNEQYVSDEVRGRVLAAAEHLGYRLNNAAGVHYDEFGNLTRDLPVRAAPGSPLDLPEGASATCWVDGLTVLSDADVLATYEHPHFGRWPAITTRRHGRGRVTYVGTVPGRALARALALWLAPTPVSGWSGLPASVTAATGTSPGGRRVHVVHNWSWEPARVRPPLPLSDALAGAPVPAGRAGPHRLALP</sequence>
<dbReference type="GO" id="GO:0005975">
    <property type="term" value="P:carbohydrate metabolic process"/>
    <property type="evidence" value="ECO:0007669"/>
    <property type="project" value="InterPro"/>
</dbReference>
<evidence type="ECO:0000256" key="2">
    <source>
        <dbReference type="ARBA" id="ARBA00023125"/>
    </source>
</evidence>
<evidence type="ECO:0000313" key="4">
    <source>
        <dbReference type="EMBL" id="KAB8192082.1"/>
    </source>
</evidence>
<evidence type="ECO:0000256" key="1">
    <source>
        <dbReference type="ARBA" id="ARBA00023015"/>
    </source>
</evidence>
<dbReference type="GO" id="GO:0004565">
    <property type="term" value="F:beta-galactosidase activity"/>
    <property type="evidence" value="ECO:0007669"/>
    <property type="project" value="InterPro"/>
</dbReference>
<comment type="caution">
    <text evidence="4">The sequence shown here is derived from an EMBL/GenBank/DDBJ whole genome shotgun (WGS) entry which is preliminary data.</text>
</comment>
<dbReference type="EMBL" id="VDLX02000011">
    <property type="protein sequence ID" value="KAB8192082.1"/>
    <property type="molecule type" value="Genomic_DNA"/>
</dbReference>
<dbReference type="SUPFAM" id="SSF52317">
    <property type="entry name" value="Class I glutamine amidotransferase-like"/>
    <property type="match status" value="1"/>
</dbReference>
<keyword evidence="3" id="KW-0804">Transcription</keyword>
<evidence type="ECO:0000313" key="5">
    <source>
        <dbReference type="Proteomes" id="UP000312512"/>
    </source>
</evidence>
<dbReference type="PANTHER" id="PTHR30146">
    <property type="entry name" value="LACI-RELATED TRANSCRIPTIONAL REPRESSOR"/>
    <property type="match status" value="1"/>
</dbReference>
<dbReference type="Gene3D" id="3.40.50.880">
    <property type="match status" value="1"/>
</dbReference>
<dbReference type="InterPro" id="IPR000843">
    <property type="entry name" value="HTH_LacI"/>
</dbReference>
<keyword evidence="2 4" id="KW-0238">DNA-binding</keyword>
<dbReference type="InterPro" id="IPR029062">
    <property type="entry name" value="Class_I_gatase-like"/>
</dbReference>
<dbReference type="OrthoDB" id="9800974at2"/>
<accession>A0A5C4W6V4</accession>
<dbReference type="SUPFAM" id="SSF47413">
    <property type="entry name" value="lambda repressor-like DNA-binding domains"/>
    <property type="match status" value="1"/>
</dbReference>
<proteinExistence type="predicted"/>
<dbReference type="GO" id="GO:0003700">
    <property type="term" value="F:DNA-binding transcription factor activity"/>
    <property type="evidence" value="ECO:0007669"/>
    <property type="project" value="TreeGrafter"/>
</dbReference>
<dbReference type="AlphaFoldDB" id="A0A5C4W6V4"/>
<gene>
    <name evidence="4" type="ORF">FH608_029335</name>
</gene>
<name>A0A5C4W6V4_9ACTN</name>
<dbReference type="CDD" id="cd01392">
    <property type="entry name" value="HTH_LacI"/>
    <property type="match status" value="1"/>
</dbReference>
<evidence type="ECO:0000256" key="3">
    <source>
        <dbReference type="ARBA" id="ARBA00023163"/>
    </source>
</evidence>
<keyword evidence="5" id="KW-1185">Reference proteome</keyword>
<dbReference type="Pfam" id="PF08532">
    <property type="entry name" value="Glyco_hydro_42M"/>
    <property type="match status" value="1"/>
</dbReference>
<dbReference type="Pfam" id="PF00356">
    <property type="entry name" value="LacI"/>
    <property type="match status" value="1"/>
</dbReference>
<dbReference type="Proteomes" id="UP000312512">
    <property type="component" value="Unassembled WGS sequence"/>
</dbReference>
<dbReference type="GO" id="GO:0000976">
    <property type="term" value="F:transcription cis-regulatory region binding"/>
    <property type="evidence" value="ECO:0007669"/>
    <property type="project" value="TreeGrafter"/>
</dbReference>
<dbReference type="SMART" id="SM00354">
    <property type="entry name" value="HTH_LACI"/>
    <property type="match status" value="1"/>
</dbReference>